<keyword evidence="3 6" id="KW-0963">Cytoplasm</keyword>
<reference evidence="9" key="1">
    <citation type="submission" date="2020-12" db="EMBL/GenBank/DDBJ databases">
        <title>Metabolic potential, ecology and presence of endohyphal bacteria is reflected in genomic diversity of Mucoromycotina.</title>
        <authorList>
            <person name="Muszewska A."/>
            <person name="Okrasinska A."/>
            <person name="Steczkiewicz K."/>
            <person name="Drgas O."/>
            <person name="Orlowska M."/>
            <person name="Perlinska-Lenart U."/>
            <person name="Aleksandrzak-Piekarczyk T."/>
            <person name="Szatraj K."/>
            <person name="Zielenkiewicz U."/>
            <person name="Pilsyk S."/>
            <person name="Malc E."/>
            <person name="Mieczkowski P."/>
            <person name="Kruszewska J.S."/>
            <person name="Biernat P."/>
            <person name="Pawlowska J."/>
        </authorList>
    </citation>
    <scope>NUCLEOTIDE SEQUENCE</scope>
    <source>
        <strain evidence="9">CBS 226.32</strain>
    </source>
</reference>
<dbReference type="GO" id="GO:0000922">
    <property type="term" value="C:spindle pole"/>
    <property type="evidence" value="ECO:0007669"/>
    <property type="project" value="InterPro"/>
</dbReference>
<dbReference type="GO" id="GO:0031122">
    <property type="term" value="P:cytoplasmic microtubule organization"/>
    <property type="evidence" value="ECO:0007669"/>
    <property type="project" value="TreeGrafter"/>
</dbReference>
<dbReference type="InterPro" id="IPR041470">
    <property type="entry name" value="GCP_N"/>
</dbReference>
<evidence type="ECO:0000259" key="8">
    <source>
        <dbReference type="Pfam" id="PF17681"/>
    </source>
</evidence>
<dbReference type="InterPro" id="IPR007259">
    <property type="entry name" value="GCP"/>
</dbReference>
<dbReference type="GO" id="GO:0005816">
    <property type="term" value="C:spindle pole body"/>
    <property type="evidence" value="ECO:0007669"/>
    <property type="project" value="UniProtKB-ARBA"/>
</dbReference>
<gene>
    <name evidence="9" type="ORF">INT46_006357</name>
</gene>
<feature type="domain" description="Gamma tubulin complex component protein N-terminal" evidence="8">
    <location>
        <begin position="2"/>
        <end position="271"/>
    </location>
</feature>
<evidence type="ECO:0000313" key="9">
    <source>
        <dbReference type="EMBL" id="KAG2193148.1"/>
    </source>
</evidence>
<proteinExistence type="inferred from homology"/>
<evidence type="ECO:0000256" key="3">
    <source>
        <dbReference type="ARBA" id="ARBA00022490"/>
    </source>
</evidence>
<dbReference type="Pfam" id="PF17681">
    <property type="entry name" value="GCP_N_terminal"/>
    <property type="match status" value="1"/>
</dbReference>
<keyword evidence="10" id="KW-1185">Reference proteome</keyword>
<evidence type="ECO:0000256" key="1">
    <source>
        <dbReference type="ARBA" id="ARBA00004267"/>
    </source>
</evidence>
<dbReference type="GO" id="GO:0051321">
    <property type="term" value="P:meiotic cell cycle"/>
    <property type="evidence" value="ECO:0007669"/>
    <property type="project" value="TreeGrafter"/>
</dbReference>
<dbReference type="GO" id="GO:0007020">
    <property type="term" value="P:microtubule nucleation"/>
    <property type="evidence" value="ECO:0007669"/>
    <property type="project" value="InterPro"/>
</dbReference>
<comment type="subcellular location">
    <subcellularLocation>
        <location evidence="1 6">Cytoplasm</location>
        <location evidence="1 6">Cytoskeleton</location>
        <location evidence="1 6">Microtubule organizing center</location>
    </subcellularLocation>
</comment>
<dbReference type="GO" id="GO:0043015">
    <property type="term" value="F:gamma-tubulin binding"/>
    <property type="evidence" value="ECO:0007669"/>
    <property type="project" value="InterPro"/>
</dbReference>
<comment type="caution">
    <text evidence="9">The sequence shown here is derived from an EMBL/GenBank/DDBJ whole genome shotgun (WGS) entry which is preliminary data.</text>
</comment>
<evidence type="ECO:0000256" key="2">
    <source>
        <dbReference type="ARBA" id="ARBA00010337"/>
    </source>
</evidence>
<dbReference type="OrthoDB" id="1608002at2759"/>
<evidence type="ECO:0000256" key="6">
    <source>
        <dbReference type="RuleBase" id="RU363050"/>
    </source>
</evidence>
<evidence type="ECO:0000259" key="7">
    <source>
        <dbReference type="Pfam" id="PF04130"/>
    </source>
</evidence>
<name>A0A8H7UV40_9FUNG</name>
<sequence>MLHELLFVLLGYPGDVFVPYPTNETSTFAIPFNFPLLHPTERECLNRLGQLGWTYLQINQFINSVKDLKLSTKDTNKPHGAYIQALVTCIEITLNDYRSDILDMEKRILNKQDEAGGDIIPLTLITANLSRWELLLPALWKFIQLLQRNPVKYHGCRLFELLMDQARTGILEFRTVIEKMMAQLHNVLYRQLTAWMVYGQWVDPDNEFFIVPYSSEGRPSTATAWNRLYVIDYDKIPSHLSHSLVESILFVGKAIATVNEMDKLPMSISRHDDDSLLPFEMKRPHQHLQQLHKIMIPLDMKKKHLQLLLSLHSSSLLASSLSSSSLSSSSSTPPKELKSISSPWIRYPQQLQTIVNQVRKSTADWLFTQVLIGDHGLHRYLDSFRHVFLLNYGDLASNFIDECTLWRRRSLQRSDGATKNLNNPSKTAVLFRHQELNALLGKASIGTDAEDQLKGFKLLLQDEQTKQYPFSDLLLIDLRMVLTFDLGWPIDLFLSKSDLKNYSHLWSFLISLKNTQMSLNNLYKLLRYHQDDASSMKTENNEHYERIVWRTRSLMLFWVDTMWNHIQSQVIDAHYKQLISNTSTSNDSTTTKKKSWQPKAKLDFEEIQAAHEQFLQKTMRGCLLKSNDCVALMHDILKICSTFCDLMERISQDGQWRTNKRRKTTAKTAAEIVNQWTKSASVSWMEDVVSMQEKFNELTEKFFMLTSSQQPDIKASGQLDVLLMQLDFNKWFSQ</sequence>
<dbReference type="Proteomes" id="UP000650833">
    <property type="component" value="Unassembled WGS sequence"/>
</dbReference>
<dbReference type="InterPro" id="IPR042241">
    <property type="entry name" value="GCP_C_sf"/>
</dbReference>
<dbReference type="GO" id="GO:0051225">
    <property type="term" value="P:spindle assembly"/>
    <property type="evidence" value="ECO:0007669"/>
    <property type="project" value="TreeGrafter"/>
</dbReference>
<dbReference type="PANTHER" id="PTHR19302">
    <property type="entry name" value="GAMMA TUBULIN COMPLEX PROTEIN"/>
    <property type="match status" value="1"/>
</dbReference>
<organism evidence="9 10">
    <name type="scientific">Mucor plumbeus</name>
    <dbReference type="NCBI Taxonomy" id="97098"/>
    <lineage>
        <taxon>Eukaryota</taxon>
        <taxon>Fungi</taxon>
        <taxon>Fungi incertae sedis</taxon>
        <taxon>Mucoromycota</taxon>
        <taxon>Mucoromycotina</taxon>
        <taxon>Mucoromycetes</taxon>
        <taxon>Mucorales</taxon>
        <taxon>Mucorineae</taxon>
        <taxon>Mucoraceae</taxon>
        <taxon>Mucor</taxon>
    </lineage>
</organism>
<dbReference type="Gene3D" id="1.20.120.1900">
    <property type="entry name" value="Gamma-tubulin complex, C-terminal domain"/>
    <property type="match status" value="1"/>
</dbReference>
<dbReference type="GO" id="GO:0051011">
    <property type="term" value="F:microtubule minus-end binding"/>
    <property type="evidence" value="ECO:0007669"/>
    <property type="project" value="TreeGrafter"/>
</dbReference>
<evidence type="ECO:0000256" key="4">
    <source>
        <dbReference type="ARBA" id="ARBA00022701"/>
    </source>
</evidence>
<keyword evidence="4 6" id="KW-0493">Microtubule</keyword>
<dbReference type="PANTHER" id="PTHR19302:SF27">
    <property type="entry name" value="GAMMA-TUBULIN COMPLEX COMPONENT 4"/>
    <property type="match status" value="1"/>
</dbReference>
<feature type="domain" description="Gamma tubulin complex component C-terminal" evidence="7">
    <location>
        <begin position="377"/>
        <end position="732"/>
    </location>
</feature>
<comment type="similarity">
    <text evidence="2 6">Belongs to the TUBGCP family.</text>
</comment>
<dbReference type="InterPro" id="IPR040457">
    <property type="entry name" value="GCP_C"/>
</dbReference>
<protein>
    <recommendedName>
        <fullName evidence="6">Spindle pole body component</fullName>
    </recommendedName>
</protein>
<accession>A0A8H7UV40</accession>
<evidence type="ECO:0000256" key="5">
    <source>
        <dbReference type="ARBA" id="ARBA00023212"/>
    </source>
</evidence>
<evidence type="ECO:0000313" key="10">
    <source>
        <dbReference type="Proteomes" id="UP000650833"/>
    </source>
</evidence>
<dbReference type="GO" id="GO:0000930">
    <property type="term" value="C:gamma-tubulin complex"/>
    <property type="evidence" value="ECO:0007669"/>
    <property type="project" value="TreeGrafter"/>
</dbReference>
<dbReference type="EMBL" id="JAEPRC010000671">
    <property type="protein sequence ID" value="KAG2193148.1"/>
    <property type="molecule type" value="Genomic_DNA"/>
</dbReference>
<keyword evidence="5 6" id="KW-0206">Cytoskeleton</keyword>
<dbReference type="Pfam" id="PF04130">
    <property type="entry name" value="GCP_C_terminal"/>
    <property type="match status" value="1"/>
</dbReference>
<dbReference type="GO" id="GO:0000278">
    <property type="term" value="P:mitotic cell cycle"/>
    <property type="evidence" value="ECO:0007669"/>
    <property type="project" value="TreeGrafter"/>
</dbReference>
<dbReference type="GO" id="GO:0005874">
    <property type="term" value="C:microtubule"/>
    <property type="evidence" value="ECO:0007669"/>
    <property type="project" value="UniProtKB-KW"/>
</dbReference>
<dbReference type="AlphaFoldDB" id="A0A8H7UV40"/>